<sequence length="470" mass="51207">MTLNPSTTLRAAALVALAGGGAAAQGVLSPIGTILTEQSRTAFSVQGAGARAMGLGGAFIGVADDATAVTFNPAGLAQMVNPEMSFVGQGVNRRGAFQDAQTVSGRRTLLVDDSLVSNTRFDPLLLSGTLPLRVGGRTLAIQLSLQRLIPLREGNSRDMQERPEDGTAPVQLHQSINQAGQIDLYAFAAAYEVSQRILLGGSVNYWRGDWNLGSHSTSTTAGTTRFVHYTQDNHLEGANYTLGLLWRWETWSLGINRSTAFHGDYTYSASYASSATPLMSAPPYTTGLHWPATTGVGLAYRPTDRWLIALDVVRTPWSEARYMSGRENLNGLNFFDMSKGNRTPDATQFHLGVERILLASSGNVIPLRFGYSREPQPVTDRMTGQQRVMQGLSLGSGLKRGAYGFDLAYRYAWGRRRASQFLDADQLLTSVHNQSLGTEAITEHRLAFSFIVQFDRRPVQEFLHHLFVGG</sequence>
<name>A0AA48GLA2_9BACT</name>
<dbReference type="SUPFAM" id="SSF56935">
    <property type="entry name" value="Porins"/>
    <property type="match status" value="1"/>
</dbReference>
<dbReference type="Proteomes" id="UP001238179">
    <property type="component" value="Chromosome"/>
</dbReference>
<reference evidence="3" key="1">
    <citation type="journal article" date="2023" name="Int. J. Syst. Evol. Microbiol.">
        <title>Mesoterricola silvestris gen. nov., sp. nov., Mesoterricola sediminis sp. nov., Geothrix oryzae sp. nov., Geothrix edaphica sp. nov., Geothrix rubra sp. nov., and Geothrix limicola sp. nov., six novel members of Acidobacteriota isolated from soils.</title>
        <authorList>
            <person name="Itoh H."/>
            <person name="Sugisawa Y."/>
            <person name="Mise K."/>
            <person name="Xu Z."/>
            <person name="Kuniyasu M."/>
            <person name="Ushijima N."/>
            <person name="Kawano K."/>
            <person name="Kobayashi E."/>
            <person name="Shiratori Y."/>
            <person name="Masuda Y."/>
            <person name="Senoo K."/>
        </authorList>
    </citation>
    <scope>NUCLEOTIDE SEQUENCE [LARGE SCALE GENOMIC DNA]</scope>
    <source>
        <strain evidence="3">W79</strain>
    </source>
</reference>
<accession>A0AA48GLA2</accession>
<dbReference type="Gene3D" id="2.40.160.60">
    <property type="entry name" value="Outer membrane protein transport protein (OMPP1/FadL/TodX)"/>
    <property type="match status" value="1"/>
</dbReference>
<evidence type="ECO:0000313" key="2">
    <source>
        <dbReference type="EMBL" id="BDU73467.1"/>
    </source>
</evidence>
<proteinExistence type="predicted"/>
<organism evidence="2 3">
    <name type="scientific">Mesoterricola silvestris</name>
    <dbReference type="NCBI Taxonomy" id="2927979"/>
    <lineage>
        <taxon>Bacteria</taxon>
        <taxon>Pseudomonadati</taxon>
        <taxon>Acidobacteriota</taxon>
        <taxon>Holophagae</taxon>
        <taxon>Holophagales</taxon>
        <taxon>Holophagaceae</taxon>
        <taxon>Mesoterricola</taxon>
    </lineage>
</organism>
<evidence type="ECO:0000256" key="1">
    <source>
        <dbReference type="SAM" id="SignalP"/>
    </source>
</evidence>
<dbReference type="RefSeq" id="WP_316412138.1">
    <property type="nucleotide sequence ID" value="NZ_AP027080.1"/>
</dbReference>
<keyword evidence="1" id="KW-0732">Signal</keyword>
<gene>
    <name evidence="2" type="ORF">METEAL_26410</name>
</gene>
<feature type="signal peptide" evidence="1">
    <location>
        <begin position="1"/>
        <end position="24"/>
    </location>
</feature>
<evidence type="ECO:0000313" key="3">
    <source>
        <dbReference type="Proteomes" id="UP001238179"/>
    </source>
</evidence>
<dbReference type="AlphaFoldDB" id="A0AA48GLA2"/>
<protein>
    <recommendedName>
        <fullName evidence="4">Long-chain fatty acid transport protein</fullName>
    </recommendedName>
</protein>
<dbReference type="KEGG" id="msil:METEAL_26410"/>
<evidence type="ECO:0008006" key="4">
    <source>
        <dbReference type="Google" id="ProtNLM"/>
    </source>
</evidence>
<dbReference type="EMBL" id="AP027080">
    <property type="protein sequence ID" value="BDU73467.1"/>
    <property type="molecule type" value="Genomic_DNA"/>
</dbReference>
<feature type="chain" id="PRO_5041347144" description="Long-chain fatty acid transport protein" evidence="1">
    <location>
        <begin position="25"/>
        <end position="470"/>
    </location>
</feature>
<keyword evidence="3" id="KW-1185">Reference proteome</keyword>